<dbReference type="Proteomes" id="UP000030377">
    <property type="component" value="Unassembled WGS sequence"/>
</dbReference>
<dbReference type="KEGG" id="bjp:RN69_15005"/>
<gene>
    <name evidence="1" type="ORF">MA20_11895</name>
</gene>
<dbReference type="PATRIC" id="fig|375.37.peg.6917"/>
<reference evidence="1 2" key="1">
    <citation type="submission" date="2014-09" db="EMBL/GenBank/DDBJ databases">
        <title>Draft genome of Bradyrhizobium japonicum Is-34.</title>
        <authorList>
            <person name="Tsurumaru H."/>
            <person name="Yamakawa T."/>
            <person name="Hashimoto S."/>
            <person name="Okizaki K."/>
            <person name="Kanesaki Y."/>
            <person name="Yoshikawa H."/>
            <person name="Yajima S."/>
        </authorList>
    </citation>
    <scope>NUCLEOTIDE SEQUENCE [LARGE SCALE GENOMIC DNA]</scope>
    <source>
        <strain evidence="1 2">Is-34</strain>
    </source>
</reference>
<sequence length="99" mass="11709">MRMNMFEITIARIEVILPNERGEDIRLTFQFESRQTSFTLPIFLKSCEFDDTEIVRVARSQLHDVFAQLCSQCEDWQLTEDERRELARISVRPGVKAQE</sequence>
<dbReference type="AlphaFoldDB" id="A0A0A3XYZ2"/>
<accession>A0A0A3XYZ2</accession>
<dbReference type="EMBL" id="JRPN01000010">
    <property type="protein sequence ID" value="KGT79672.1"/>
    <property type="molecule type" value="Genomic_DNA"/>
</dbReference>
<comment type="caution">
    <text evidence="1">The sequence shown here is derived from an EMBL/GenBank/DDBJ whole genome shotgun (WGS) entry which is preliminary data.</text>
</comment>
<protein>
    <submittedName>
        <fullName evidence="1">Uncharacterized protein</fullName>
    </submittedName>
</protein>
<evidence type="ECO:0000313" key="1">
    <source>
        <dbReference type="EMBL" id="KGT79672.1"/>
    </source>
</evidence>
<name>A0A0A3XYZ2_BRAJP</name>
<evidence type="ECO:0000313" key="2">
    <source>
        <dbReference type="Proteomes" id="UP000030377"/>
    </source>
</evidence>
<organism evidence="1 2">
    <name type="scientific">Bradyrhizobium japonicum</name>
    <dbReference type="NCBI Taxonomy" id="375"/>
    <lineage>
        <taxon>Bacteria</taxon>
        <taxon>Pseudomonadati</taxon>
        <taxon>Pseudomonadota</taxon>
        <taxon>Alphaproteobacteria</taxon>
        <taxon>Hyphomicrobiales</taxon>
        <taxon>Nitrobacteraceae</taxon>
        <taxon>Bradyrhizobium</taxon>
    </lineage>
</organism>
<proteinExistence type="predicted"/>